<dbReference type="PROSITE" id="PS50234">
    <property type="entry name" value="VWFA"/>
    <property type="match status" value="1"/>
</dbReference>
<name>A0A6C0EVW1_9ZZZZ</name>
<feature type="region of interest" description="Disordered" evidence="1">
    <location>
        <begin position="504"/>
        <end position="536"/>
    </location>
</feature>
<dbReference type="EMBL" id="MN738961">
    <property type="protein sequence ID" value="QHT33237.1"/>
    <property type="molecule type" value="Genomic_DNA"/>
</dbReference>
<dbReference type="InterPro" id="IPR036465">
    <property type="entry name" value="vWFA_dom_sf"/>
</dbReference>
<dbReference type="SUPFAM" id="SSF53300">
    <property type="entry name" value="vWA-like"/>
    <property type="match status" value="1"/>
</dbReference>
<protein>
    <recommendedName>
        <fullName evidence="2">VWFA domain-containing protein</fullName>
    </recommendedName>
</protein>
<sequence>MIPTFKLIKNKKPPTVVDEEYNRGILRISIPQLVAASTESPISSQKIRVIMYGSIDSSGSMGEYAITGNHNASSTGPKTKMDFVHATLTNMVDYIVEQSAEFPRVEFYLALVKFHSRANCVLFPTRVTPENRDALIQTIKEILPTGGTNFMKCFTEMSQLISNESIHIPRDDSIPDAFVHRIHLFLTDGSNNEGDKGVQALTTALKVKYQDANSTQETKKQPMQVMVGYGTDHDSSALENLCAQFPNSKQWFIDDIEKTGCIFGEILWSAVNAAYTGVSLVSNAEFYDFSTMKWTNEMSLGDFAYESNRTFYVRVPWDCESVECKLAYTSMENLDDKSCDFTEQIQYVTDESQPTTIDLDPEVEKELWRLDTIMTVDESLKFFRNIRYMTYDMQVDEKGRLIQFVTAFQEKFLAYATENQLTEDPFIIQLADDLFVCINGLMAMNIGERYIAARQASQIQQRAVTINDITPLQSEIIQSMPAPSYRTPSASRSYQGSGFDEVYMDDNYYQAPPPPPHQHYQHSPESPKTPSAPRGKISMDSEVAAADAIAAAAAADTADTAADDKIVSELTPSARGVGSRLRHLSRDAIIGMYHRNGRPGHNGQYNEDGCDDEYYSCGGGIGDDTFSSHASPACARIGRMLSAPYQHNSAPDRTPTAPF</sequence>
<dbReference type="Gene3D" id="3.40.50.410">
    <property type="entry name" value="von Willebrand factor, type A domain"/>
    <property type="match status" value="1"/>
</dbReference>
<accession>A0A6C0EVW1</accession>
<evidence type="ECO:0000259" key="2">
    <source>
        <dbReference type="PROSITE" id="PS50234"/>
    </source>
</evidence>
<evidence type="ECO:0000256" key="1">
    <source>
        <dbReference type="SAM" id="MobiDB-lite"/>
    </source>
</evidence>
<organism evidence="3">
    <name type="scientific">viral metagenome</name>
    <dbReference type="NCBI Taxonomy" id="1070528"/>
    <lineage>
        <taxon>unclassified sequences</taxon>
        <taxon>metagenomes</taxon>
        <taxon>organismal metagenomes</taxon>
    </lineage>
</organism>
<dbReference type="AlphaFoldDB" id="A0A6C0EVW1"/>
<dbReference type="CDD" id="cd00198">
    <property type="entry name" value="vWFA"/>
    <property type="match status" value="1"/>
</dbReference>
<dbReference type="InterPro" id="IPR002035">
    <property type="entry name" value="VWF_A"/>
</dbReference>
<evidence type="ECO:0000313" key="3">
    <source>
        <dbReference type="EMBL" id="QHT33237.1"/>
    </source>
</evidence>
<proteinExistence type="predicted"/>
<reference evidence="3" key="1">
    <citation type="journal article" date="2020" name="Nature">
        <title>Giant virus diversity and host interactions through global metagenomics.</title>
        <authorList>
            <person name="Schulz F."/>
            <person name="Roux S."/>
            <person name="Paez-Espino D."/>
            <person name="Jungbluth S."/>
            <person name="Walsh D.A."/>
            <person name="Denef V.J."/>
            <person name="McMahon K.D."/>
            <person name="Konstantinidis K.T."/>
            <person name="Eloe-Fadrosh E.A."/>
            <person name="Kyrpides N.C."/>
            <person name="Woyke T."/>
        </authorList>
    </citation>
    <scope>NUCLEOTIDE SEQUENCE</scope>
    <source>
        <strain evidence="3">GVMAG-M-3300009161-34</strain>
    </source>
</reference>
<feature type="domain" description="VWFA" evidence="2">
    <location>
        <begin position="55"/>
        <end position="271"/>
    </location>
</feature>